<sequence>MMKYGSIGFWILHSLILHSETTPSQKILLEVKNVYLNATKQEKEEEVDVIAKEILEKHKLPF</sequence>
<gene>
    <name evidence="1" type="ORF">FJA49_14470</name>
</gene>
<keyword evidence="2" id="KW-1185">Reference proteome</keyword>
<evidence type="ECO:0000313" key="1">
    <source>
        <dbReference type="EMBL" id="TPD65399.1"/>
    </source>
</evidence>
<dbReference type="AlphaFoldDB" id="A0A501PXU2"/>
<dbReference type="Proteomes" id="UP000319175">
    <property type="component" value="Unassembled WGS sequence"/>
</dbReference>
<reference evidence="1 2" key="1">
    <citation type="submission" date="2019-06" db="EMBL/GenBank/DDBJ databases">
        <title>Flavobacterium sp. MaA-Y11 from geoumgang.</title>
        <authorList>
            <person name="Jeong S."/>
        </authorList>
    </citation>
    <scope>NUCLEOTIDE SEQUENCE [LARGE SCALE GENOMIC DNA]</scope>
    <source>
        <strain evidence="1 2">MaA-Y11</strain>
    </source>
</reference>
<proteinExistence type="predicted"/>
<name>A0A501PXU2_9FLAO</name>
<comment type="caution">
    <text evidence="1">The sequence shown here is derived from an EMBL/GenBank/DDBJ whole genome shotgun (WGS) entry which is preliminary data.</text>
</comment>
<dbReference type="InterPro" id="IPR038692">
    <property type="entry name" value="Cthe_2751_sf"/>
</dbReference>
<dbReference type="EMBL" id="VFJE01000056">
    <property type="protein sequence ID" value="TPD65399.1"/>
    <property type="molecule type" value="Genomic_DNA"/>
</dbReference>
<evidence type="ECO:0000313" key="2">
    <source>
        <dbReference type="Proteomes" id="UP000319175"/>
    </source>
</evidence>
<dbReference type="RefSeq" id="WP_140001640.1">
    <property type="nucleotide sequence ID" value="NZ_VFJE01000056.1"/>
</dbReference>
<organism evidence="1 2">
    <name type="scientific">Flavobacterium microcysteis</name>
    <dbReference type="NCBI Taxonomy" id="2596891"/>
    <lineage>
        <taxon>Bacteria</taxon>
        <taxon>Pseudomonadati</taxon>
        <taxon>Bacteroidota</taxon>
        <taxon>Flavobacteriia</taxon>
        <taxon>Flavobacteriales</taxon>
        <taxon>Flavobacteriaceae</taxon>
        <taxon>Flavobacterium</taxon>
    </lineage>
</organism>
<dbReference type="OrthoDB" id="1846249at2"/>
<reference evidence="1 2" key="2">
    <citation type="submission" date="2019-06" db="EMBL/GenBank/DDBJ databases">
        <authorList>
            <person name="Seo Y."/>
        </authorList>
    </citation>
    <scope>NUCLEOTIDE SEQUENCE [LARGE SCALE GENOMIC DNA]</scope>
    <source>
        <strain evidence="1 2">MaA-Y11</strain>
    </source>
</reference>
<protein>
    <submittedName>
        <fullName evidence="1">Uncharacterized protein</fullName>
    </submittedName>
</protein>
<dbReference type="Gene3D" id="1.25.40.750">
    <property type="entry name" value="Domain of unknown function DUF5071"/>
    <property type="match status" value="1"/>
</dbReference>
<accession>A0A501PXU2</accession>